<dbReference type="Gene3D" id="3.10.350.10">
    <property type="entry name" value="LysM domain"/>
    <property type="match status" value="1"/>
</dbReference>
<name>G9XL34_DESHA</name>
<dbReference type="RefSeq" id="WP_005810900.1">
    <property type="nucleotide sequence ID" value="NZ_JH414460.1"/>
</dbReference>
<dbReference type="PATRIC" id="fig|537010.4.peg.1553"/>
<evidence type="ECO:0000313" key="4">
    <source>
        <dbReference type="Proteomes" id="UP000004416"/>
    </source>
</evidence>
<dbReference type="SUPFAM" id="SSF54106">
    <property type="entry name" value="LysM domain"/>
    <property type="match status" value="1"/>
</dbReference>
<evidence type="ECO:0000313" key="3">
    <source>
        <dbReference type="EMBL" id="EHL07551.1"/>
    </source>
</evidence>
<dbReference type="PROSITE" id="PS51782">
    <property type="entry name" value="LYSM"/>
    <property type="match status" value="1"/>
</dbReference>
<accession>G9XL34</accession>
<dbReference type="AlphaFoldDB" id="G9XL34"/>
<dbReference type="InterPro" id="IPR036779">
    <property type="entry name" value="LysM_dom_sf"/>
</dbReference>
<gene>
    <name evidence="3" type="ORF">HMPREF0322_01668</name>
</gene>
<organism evidence="3 4">
    <name type="scientific">Desulfitobacterium hafniense DP7</name>
    <dbReference type="NCBI Taxonomy" id="537010"/>
    <lineage>
        <taxon>Bacteria</taxon>
        <taxon>Bacillati</taxon>
        <taxon>Bacillota</taxon>
        <taxon>Clostridia</taxon>
        <taxon>Eubacteriales</taxon>
        <taxon>Desulfitobacteriaceae</taxon>
        <taxon>Desulfitobacterium</taxon>
    </lineage>
</organism>
<feature type="region of interest" description="Disordered" evidence="1">
    <location>
        <begin position="145"/>
        <end position="189"/>
    </location>
</feature>
<feature type="compositionally biased region" description="Basic and acidic residues" evidence="1">
    <location>
        <begin position="178"/>
        <end position="189"/>
    </location>
</feature>
<dbReference type="Proteomes" id="UP000004416">
    <property type="component" value="Unassembled WGS sequence"/>
</dbReference>
<dbReference type="SMART" id="SM00257">
    <property type="entry name" value="LysM"/>
    <property type="match status" value="1"/>
</dbReference>
<sequence>MDPVEDYVIQPGDTFYQLAQRWGGTCEEWSLANPGLNPDYLQIGQKVYLPRTVNPGGNEHYAVITPHQGVEYSGDHLDEVEMEVEGVKFRIKRIGESRIPHEVHLTVPRTEIRKIQPCGIYGPCEVQIMLSNVNLIHSPRLMSDRPRVEAQNGSEAQGNQGNAQQNSGAPELSQVRELYSDVRQDRPVI</sequence>
<comment type="caution">
    <text evidence="3">The sequence shown here is derived from an EMBL/GenBank/DDBJ whole genome shotgun (WGS) entry which is preliminary data.</text>
</comment>
<dbReference type="Pfam" id="PF01476">
    <property type="entry name" value="LysM"/>
    <property type="match status" value="1"/>
</dbReference>
<feature type="domain" description="LysM" evidence="2">
    <location>
        <begin position="5"/>
        <end position="49"/>
    </location>
</feature>
<reference evidence="3 4" key="1">
    <citation type="submission" date="2011-08" db="EMBL/GenBank/DDBJ databases">
        <authorList>
            <person name="Weinstock G."/>
            <person name="Sodergren E."/>
            <person name="Clifton S."/>
            <person name="Fulton L."/>
            <person name="Fulton B."/>
            <person name="Courtney L."/>
            <person name="Fronick C."/>
            <person name="Harrison M."/>
            <person name="Strong C."/>
            <person name="Farmer C."/>
            <person name="Delahaunty K."/>
            <person name="Markovic C."/>
            <person name="Hall O."/>
            <person name="Minx P."/>
            <person name="Tomlinson C."/>
            <person name="Mitreva M."/>
            <person name="Hou S."/>
            <person name="Chen J."/>
            <person name="Wollam A."/>
            <person name="Pepin K.H."/>
            <person name="Johnson M."/>
            <person name="Bhonagiri V."/>
            <person name="Zhang X."/>
            <person name="Suruliraj S."/>
            <person name="Warren W."/>
            <person name="Chinwalla A."/>
            <person name="Mardis E.R."/>
            <person name="Wilson R.K."/>
        </authorList>
    </citation>
    <scope>NUCLEOTIDE SEQUENCE [LARGE SCALE GENOMIC DNA]</scope>
    <source>
        <strain evidence="3 4">DP7</strain>
    </source>
</reference>
<feature type="compositionally biased region" description="Low complexity" evidence="1">
    <location>
        <begin position="150"/>
        <end position="169"/>
    </location>
</feature>
<dbReference type="HOGENOM" id="CLU_124349_0_0_9"/>
<dbReference type="InterPro" id="IPR018392">
    <property type="entry name" value="LysM"/>
</dbReference>
<evidence type="ECO:0000256" key="1">
    <source>
        <dbReference type="SAM" id="MobiDB-lite"/>
    </source>
</evidence>
<protein>
    <submittedName>
        <fullName evidence="3">LysM domain protein</fullName>
    </submittedName>
</protein>
<evidence type="ECO:0000259" key="2">
    <source>
        <dbReference type="PROSITE" id="PS51782"/>
    </source>
</evidence>
<dbReference type="EMBL" id="AFZX01000040">
    <property type="protein sequence ID" value="EHL07551.1"/>
    <property type="molecule type" value="Genomic_DNA"/>
</dbReference>
<dbReference type="CDD" id="cd00118">
    <property type="entry name" value="LysM"/>
    <property type="match status" value="1"/>
</dbReference>
<proteinExistence type="predicted"/>